<dbReference type="InterPro" id="IPR010920">
    <property type="entry name" value="LSM_dom_sf"/>
</dbReference>
<dbReference type="GO" id="GO:0008381">
    <property type="term" value="F:mechanosensitive monoatomic ion channel activity"/>
    <property type="evidence" value="ECO:0007669"/>
    <property type="project" value="InterPro"/>
</dbReference>
<dbReference type="AlphaFoldDB" id="A0A542ZH17"/>
<dbReference type="Gene3D" id="1.10.287.1260">
    <property type="match status" value="1"/>
</dbReference>
<dbReference type="Pfam" id="PF21082">
    <property type="entry name" value="MS_channel_3rd"/>
    <property type="match status" value="1"/>
</dbReference>
<keyword evidence="6 7" id="KW-0472">Membrane</keyword>
<dbReference type="SUPFAM" id="SSF50182">
    <property type="entry name" value="Sm-like ribonucleoproteins"/>
    <property type="match status" value="1"/>
</dbReference>
<dbReference type="OrthoDB" id="4638917at2"/>
<organism evidence="11 12">
    <name type="scientific">Oryzihumus leptocrescens</name>
    <dbReference type="NCBI Taxonomy" id="297536"/>
    <lineage>
        <taxon>Bacteria</taxon>
        <taxon>Bacillati</taxon>
        <taxon>Actinomycetota</taxon>
        <taxon>Actinomycetes</taxon>
        <taxon>Micrococcales</taxon>
        <taxon>Intrasporangiaceae</taxon>
        <taxon>Oryzihumus</taxon>
    </lineage>
</organism>
<gene>
    <name evidence="11" type="ORF">FB474_1000</name>
</gene>
<evidence type="ECO:0000256" key="6">
    <source>
        <dbReference type="ARBA" id="ARBA00023136"/>
    </source>
</evidence>
<dbReference type="Proteomes" id="UP000319514">
    <property type="component" value="Unassembled WGS sequence"/>
</dbReference>
<dbReference type="InterPro" id="IPR011014">
    <property type="entry name" value="MscS_channel_TM-2"/>
</dbReference>
<dbReference type="Pfam" id="PF21088">
    <property type="entry name" value="MS_channel_1st"/>
    <property type="match status" value="1"/>
</dbReference>
<dbReference type="SUPFAM" id="SSF82689">
    <property type="entry name" value="Mechanosensitive channel protein MscS (YggB), C-terminal domain"/>
    <property type="match status" value="1"/>
</dbReference>
<dbReference type="InterPro" id="IPR049142">
    <property type="entry name" value="MS_channel_1st"/>
</dbReference>
<dbReference type="Gene3D" id="3.30.70.100">
    <property type="match status" value="1"/>
</dbReference>
<feature type="transmembrane region" description="Helical" evidence="7">
    <location>
        <begin position="95"/>
        <end position="115"/>
    </location>
</feature>
<feature type="transmembrane region" description="Helical" evidence="7">
    <location>
        <begin position="22"/>
        <end position="44"/>
    </location>
</feature>
<evidence type="ECO:0000313" key="12">
    <source>
        <dbReference type="Proteomes" id="UP000319514"/>
    </source>
</evidence>
<evidence type="ECO:0000259" key="9">
    <source>
        <dbReference type="Pfam" id="PF21082"/>
    </source>
</evidence>
<protein>
    <submittedName>
        <fullName evidence="11">Small conductance mechanosensitive channel</fullName>
    </submittedName>
</protein>
<feature type="domain" description="Mechanosensitive ion channel MscS C-terminal" evidence="9">
    <location>
        <begin position="213"/>
        <end position="298"/>
    </location>
</feature>
<feature type="domain" description="Mechanosensitive ion channel MscS" evidence="8">
    <location>
        <begin position="142"/>
        <end position="203"/>
    </location>
</feature>
<dbReference type="RefSeq" id="WP_141787634.1">
    <property type="nucleotide sequence ID" value="NZ_BAAAKX010000004.1"/>
</dbReference>
<dbReference type="PANTHER" id="PTHR30460">
    <property type="entry name" value="MODERATE CONDUCTANCE MECHANOSENSITIVE CHANNEL YBIO"/>
    <property type="match status" value="1"/>
</dbReference>
<dbReference type="InterPro" id="IPR049278">
    <property type="entry name" value="MS_channel_C"/>
</dbReference>
<proteinExistence type="inferred from homology"/>
<evidence type="ECO:0000259" key="8">
    <source>
        <dbReference type="Pfam" id="PF00924"/>
    </source>
</evidence>
<comment type="subcellular location">
    <subcellularLocation>
        <location evidence="1">Cell membrane</location>
        <topology evidence="1">Multi-pass membrane protein</topology>
    </subcellularLocation>
</comment>
<keyword evidence="12" id="KW-1185">Reference proteome</keyword>
<accession>A0A542ZH17</accession>
<evidence type="ECO:0000256" key="5">
    <source>
        <dbReference type="ARBA" id="ARBA00022989"/>
    </source>
</evidence>
<feature type="transmembrane region" description="Helical" evidence="7">
    <location>
        <begin position="121"/>
        <end position="143"/>
    </location>
</feature>
<comment type="similarity">
    <text evidence="2">Belongs to the MscS (TC 1.A.23) family.</text>
</comment>
<feature type="domain" description="Mechanosensitive ion channel transmembrane helices 2/3" evidence="10">
    <location>
        <begin position="101"/>
        <end position="140"/>
    </location>
</feature>
<keyword evidence="3" id="KW-1003">Cell membrane</keyword>
<dbReference type="EMBL" id="VFOQ01000001">
    <property type="protein sequence ID" value="TQL59638.1"/>
    <property type="molecule type" value="Genomic_DNA"/>
</dbReference>
<dbReference type="InterPro" id="IPR006685">
    <property type="entry name" value="MscS_channel_2nd"/>
</dbReference>
<dbReference type="GO" id="GO:0005886">
    <property type="term" value="C:plasma membrane"/>
    <property type="evidence" value="ECO:0007669"/>
    <property type="project" value="UniProtKB-SubCell"/>
</dbReference>
<keyword evidence="5 7" id="KW-1133">Transmembrane helix</keyword>
<dbReference type="InterPro" id="IPR023408">
    <property type="entry name" value="MscS_beta-dom_sf"/>
</dbReference>
<evidence type="ECO:0000256" key="7">
    <source>
        <dbReference type="SAM" id="Phobius"/>
    </source>
</evidence>
<name>A0A542ZH17_9MICO</name>
<evidence type="ECO:0000256" key="3">
    <source>
        <dbReference type="ARBA" id="ARBA00022475"/>
    </source>
</evidence>
<dbReference type="Pfam" id="PF00924">
    <property type="entry name" value="MS_channel_2nd"/>
    <property type="match status" value="1"/>
</dbReference>
<sequence length="313" mass="34355">MVLANEILKQLDSLTWKGFWEWLSGTPLKVLVTILAGLVARWLVHRFIARLLRSGAVKTSPRPDDAVPRRKVKVLAHATGVVRERQRQRIATLGTLLRSVATVLIFVVTLLTVMQEIDMPIQGLLTSAGVTGVALAFGAQSLVKDFITGIFMIAEDQYGVGDIVDTGEVVGEVEDVTLRITRVRDFNGVIWYVRNGEIIRVGNRSQGWSTALVDVPVPYDEDLDKVLPLIREAVHGLTEDEAWGRRVLDEPEVVGVESMTGGVVTVRIVARCAANENVPVSRELRERVKATLDRAGVRAPQVLPPYGAGALRS</sequence>
<evidence type="ECO:0000256" key="2">
    <source>
        <dbReference type="ARBA" id="ARBA00008017"/>
    </source>
</evidence>
<dbReference type="InterPro" id="IPR011066">
    <property type="entry name" value="MscS_channel_C_sf"/>
</dbReference>
<evidence type="ECO:0000259" key="10">
    <source>
        <dbReference type="Pfam" id="PF21088"/>
    </source>
</evidence>
<dbReference type="InterPro" id="IPR045276">
    <property type="entry name" value="YbiO_bact"/>
</dbReference>
<evidence type="ECO:0000313" key="11">
    <source>
        <dbReference type="EMBL" id="TQL59638.1"/>
    </source>
</evidence>
<evidence type="ECO:0000256" key="4">
    <source>
        <dbReference type="ARBA" id="ARBA00022692"/>
    </source>
</evidence>
<reference evidence="11 12" key="1">
    <citation type="submission" date="2019-06" db="EMBL/GenBank/DDBJ databases">
        <title>Sequencing the genomes of 1000 actinobacteria strains.</title>
        <authorList>
            <person name="Klenk H.-P."/>
        </authorList>
    </citation>
    <scope>NUCLEOTIDE SEQUENCE [LARGE SCALE GENOMIC DNA]</scope>
    <source>
        <strain evidence="11 12">DSM 18082</strain>
    </source>
</reference>
<dbReference type="Gene3D" id="2.30.30.60">
    <property type="match status" value="1"/>
</dbReference>
<evidence type="ECO:0000256" key="1">
    <source>
        <dbReference type="ARBA" id="ARBA00004651"/>
    </source>
</evidence>
<dbReference type="PANTHER" id="PTHR30460:SF0">
    <property type="entry name" value="MODERATE CONDUCTANCE MECHANOSENSITIVE CHANNEL YBIO"/>
    <property type="match status" value="1"/>
</dbReference>
<comment type="caution">
    <text evidence="11">The sequence shown here is derived from an EMBL/GenBank/DDBJ whole genome shotgun (WGS) entry which is preliminary data.</text>
</comment>
<keyword evidence="4 7" id="KW-0812">Transmembrane</keyword>
<dbReference type="SUPFAM" id="SSF82861">
    <property type="entry name" value="Mechanosensitive channel protein MscS (YggB), transmembrane region"/>
    <property type="match status" value="1"/>
</dbReference>